<evidence type="ECO:0000313" key="3">
    <source>
        <dbReference type="EMBL" id="KAK1440106.1"/>
    </source>
</evidence>
<feature type="compositionally biased region" description="Basic residues" evidence="1">
    <location>
        <begin position="47"/>
        <end position="61"/>
    </location>
</feature>
<proteinExistence type="predicted"/>
<keyword evidence="4" id="KW-1185">Reference proteome</keyword>
<feature type="region of interest" description="Disordered" evidence="1">
    <location>
        <begin position="46"/>
        <end position="72"/>
    </location>
</feature>
<reference evidence="3" key="1">
    <citation type="journal article" date="2023" name="bioRxiv">
        <title>Improved chromosome-level genome assembly for marigold (Tagetes erecta).</title>
        <authorList>
            <person name="Jiang F."/>
            <person name="Yuan L."/>
            <person name="Wang S."/>
            <person name="Wang H."/>
            <person name="Xu D."/>
            <person name="Wang A."/>
            <person name="Fan W."/>
        </authorList>
    </citation>
    <scope>NUCLEOTIDE SEQUENCE</scope>
    <source>
        <strain evidence="3">WSJ</strain>
        <tissue evidence="3">Leaf</tissue>
    </source>
</reference>
<feature type="signal peptide" evidence="2">
    <location>
        <begin position="1"/>
        <end position="26"/>
    </location>
</feature>
<gene>
    <name evidence="3" type="ORF">QVD17_05931</name>
</gene>
<evidence type="ECO:0000256" key="2">
    <source>
        <dbReference type="SAM" id="SignalP"/>
    </source>
</evidence>
<feature type="chain" id="PRO_5042297462" description="Secreted protein" evidence="2">
    <location>
        <begin position="27"/>
        <end position="72"/>
    </location>
</feature>
<organism evidence="3 4">
    <name type="scientific">Tagetes erecta</name>
    <name type="common">African marigold</name>
    <dbReference type="NCBI Taxonomy" id="13708"/>
    <lineage>
        <taxon>Eukaryota</taxon>
        <taxon>Viridiplantae</taxon>
        <taxon>Streptophyta</taxon>
        <taxon>Embryophyta</taxon>
        <taxon>Tracheophyta</taxon>
        <taxon>Spermatophyta</taxon>
        <taxon>Magnoliopsida</taxon>
        <taxon>eudicotyledons</taxon>
        <taxon>Gunneridae</taxon>
        <taxon>Pentapetalae</taxon>
        <taxon>asterids</taxon>
        <taxon>campanulids</taxon>
        <taxon>Asterales</taxon>
        <taxon>Asteraceae</taxon>
        <taxon>Asteroideae</taxon>
        <taxon>Heliantheae alliance</taxon>
        <taxon>Tageteae</taxon>
        <taxon>Tagetes</taxon>
    </lineage>
</organism>
<comment type="caution">
    <text evidence="3">The sequence shown here is derived from an EMBL/GenBank/DDBJ whole genome shotgun (WGS) entry which is preliminary data.</text>
</comment>
<dbReference type="EMBL" id="JAUHHV010000001">
    <property type="protein sequence ID" value="KAK1440106.1"/>
    <property type="molecule type" value="Genomic_DNA"/>
</dbReference>
<dbReference type="AlphaFoldDB" id="A0AAD8LJ78"/>
<evidence type="ECO:0000256" key="1">
    <source>
        <dbReference type="SAM" id="MobiDB-lite"/>
    </source>
</evidence>
<accession>A0AAD8LJ78</accession>
<protein>
    <recommendedName>
        <fullName evidence="5">Secreted protein</fullName>
    </recommendedName>
</protein>
<keyword evidence="2" id="KW-0732">Signal</keyword>
<name>A0AAD8LJ78_TARER</name>
<sequence length="72" mass="8783">MHALQKCWSRSLMSFWLAFMQQLACGMVLTEEAIWMQLKSRAESMRSRYKPFHHHHQQQQHHRTETNSPLFR</sequence>
<dbReference type="Proteomes" id="UP001229421">
    <property type="component" value="Unassembled WGS sequence"/>
</dbReference>
<evidence type="ECO:0000313" key="4">
    <source>
        <dbReference type="Proteomes" id="UP001229421"/>
    </source>
</evidence>
<evidence type="ECO:0008006" key="5">
    <source>
        <dbReference type="Google" id="ProtNLM"/>
    </source>
</evidence>